<feature type="region of interest" description="Disordered" evidence="8">
    <location>
        <begin position="1"/>
        <end position="22"/>
    </location>
</feature>
<accession>A0A1E5VSR2</accession>
<organism evidence="10 11">
    <name type="scientific">Dichanthelium oligosanthes</name>
    <dbReference type="NCBI Taxonomy" id="888268"/>
    <lineage>
        <taxon>Eukaryota</taxon>
        <taxon>Viridiplantae</taxon>
        <taxon>Streptophyta</taxon>
        <taxon>Embryophyta</taxon>
        <taxon>Tracheophyta</taxon>
        <taxon>Spermatophyta</taxon>
        <taxon>Magnoliopsida</taxon>
        <taxon>Liliopsida</taxon>
        <taxon>Poales</taxon>
        <taxon>Poaceae</taxon>
        <taxon>PACMAD clade</taxon>
        <taxon>Panicoideae</taxon>
        <taxon>Panicodae</taxon>
        <taxon>Paniceae</taxon>
        <taxon>Dichantheliinae</taxon>
        <taxon>Dichanthelium</taxon>
    </lineage>
</organism>
<feature type="region of interest" description="Disordered" evidence="8">
    <location>
        <begin position="63"/>
        <end position="93"/>
    </location>
</feature>
<comment type="caution">
    <text evidence="10">The sequence shown here is derived from an EMBL/GenBank/DDBJ whole genome shotgun (WGS) entry which is preliminary data.</text>
</comment>
<dbReference type="GO" id="GO:0016020">
    <property type="term" value="C:membrane"/>
    <property type="evidence" value="ECO:0007669"/>
    <property type="project" value="UniProtKB-SubCell"/>
</dbReference>
<feature type="transmembrane region" description="Helical" evidence="9">
    <location>
        <begin position="29"/>
        <end position="50"/>
    </location>
</feature>
<feature type="compositionally biased region" description="Low complexity" evidence="8">
    <location>
        <begin position="1"/>
        <end position="13"/>
    </location>
</feature>
<keyword evidence="7 9" id="KW-0472">Membrane</keyword>
<dbReference type="Proteomes" id="UP000095767">
    <property type="component" value="Unassembled WGS sequence"/>
</dbReference>
<evidence type="ECO:0000256" key="7">
    <source>
        <dbReference type="ARBA" id="ARBA00023136"/>
    </source>
</evidence>
<keyword evidence="3" id="KW-0813">Transport</keyword>
<evidence type="ECO:0000256" key="2">
    <source>
        <dbReference type="ARBA" id="ARBA00009977"/>
    </source>
</evidence>
<dbReference type="GO" id="GO:0080143">
    <property type="term" value="P:regulation of amino acid export"/>
    <property type="evidence" value="ECO:0007669"/>
    <property type="project" value="InterPro"/>
</dbReference>
<evidence type="ECO:0000256" key="6">
    <source>
        <dbReference type="ARBA" id="ARBA00022989"/>
    </source>
</evidence>
<sequence>MGHAPAAASPSSSTRLQAPPSPWQSPVPYLFGGLAAMLGLIALSLLALACSYWKLSGSLLAAGDPEDAERQGGTGSRRGDGDGKAAAAGQAGLAGDRWREHVVVIMAGDERPTFLATPASGRGVDDDVAVDVGYGGGCEEGRRQCSYPGPFSLSAGLQMQGDVVKLRKALMALLDNVEKACAAIRAVVTANLVSEDEEVDTTLLYIDNLAFDLGNLALECREAVPPQDEAVAAEWDILSTPSPPMTLEEHCEWWGMNYDSDQSRGIN</sequence>
<dbReference type="GO" id="GO:0006865">
    <property type="term" value="P:amino acid transport"/>
    <property type="evidence" value="ECO:0007669"/>
    <property type="project" value="UniProtKB-KW"/>
</dbReference>
<comment type="similarity">
    <text evidence="2">Belongs to the GLUTAMINE DUMPER 1 (TC 9.B.60) family.</text>
</comment>
<keyword evidence="5" id="KW-0029">Amino-acid transport</keyword>
<evidence type="ECO:0000313" key="10">
    <source>
        <dbReference type="EMBL" id="OEL28168.1"/>
    </source>
</evidence>
<dbReference type="InterPro" id="IPR040359">
    <property type="entry name" value="GDU"/>
</dbReference>
<gene>
    <name evidence="10" type="ORF">BAE44_0010813</name>
</gene>
<evidence type="ECO:0000256" key="3">
    <source>
        <dbReference type="ARBA" id="ARBA00022448"/>
    </source>
</evidence>
<dbReference type="OrthoDB" id="1930784at2759"/>
<dbReference type="EMBL" id="LWDX02030663">
    <property type="protein sequence ID" value="OEL28168.1"/>
    <property type="molecule type" value="Genomic_DNA"/>
</dbReference>
<dbReference type="STRING" id="888268.A0A1E5VSR2"/>
<evidence type="ECO:0000256" key="5">
    <source>
        <dbReference type="ARBA" id="ARBA00022970"/>
    </source>
</evidence>
<evidence type="ECO:0000256" key="8">
    <source>
        <dbReference type="SAM" id="MobiDB-lite"/>
    </source>
</evidence>
<dbReference type="PANTHER" id="PTHR33228:SF19">
    <property type="entry name" value="GDU1"/>
    <property type="match status" value="1"/>
</dbReference>
<dbReference type="PANTHER" id="PTHR33228">
    <property type="entry name" value="PROTEIN GLUTAMINE DUMPER 4-RELATED"/>
    <property type="match status" value="1"/>
</dbReference>
<evidence type="ECO:0000313" key="11">
    <source>
        <dbReference type="Proteomes" id="UP000095767"/>
    </source>
</evidence>
<evidence type="ECO:0000256" key="4">
    <source>
        <dbReference type="ARBA" id="ARBA00022692"/>
    </source>
</evidence>
<evidence type="ECO:0000256" key="1">
    <source>
        <dbReference type="ARBA" id="ARBA00004167"/>
    </source>
</evidence>
<proteinExistence type="inferred from homology"/>
<reference evidence="10 11" key="1">
    <citation type="submission" date="2016-09" db="EMBL/GenBank/DDBJ databases">
        <title>The draft genome of Dichanthelium oligosanthes: A C3 panicoid grass species.</title>
        <authorList>
            <person name="Studer A.J."/>
            <person name="Schnable J.C."/>
            <person name="Brutnell T.P."/>
        </authorList>
    </citation>
    <scope>NUCLEOTIDE SEQUENCE [LARGE SCALE GENOMIC DNA]</scope>
    <source>
        <strain evidence="11">cv. Kellogg 1175</strain>
        <tissue evidence="10">Leaf</tissue>
    </source>
</reference>
<protein>
    <submittedName>
        <fullName evidence="10">Uncharacterized protein</fullName>
    </submittedName>
</protein>
<keyword evidence="11" id="KW-1185">Reference proteome</keyword>
<evidence type="ECO:0000256" key="9">
    <source>
        <dbReference type="SAM" id="Phobius"/>
    </source>
</evidence>
<keyword evidence="4 9" id="KW-0812">Transmembrane</keyword>
<keyword evidence="6 9" id="KW-1133">Transmembrane helix</keyword>
<name>A0A1E5VSR2_9POAL</name>
<comment type="subcellular location">
    <subcellularLocation>
        <location evidence="1">Membrane</location>
        <topology evidence="1">Single-pass membrane protein</topology>
    </subcellularLocation>
</comment>
<dbReference type="AlphaFoldDB" id="A0A1E5VSR2"/>
<feature type="compositionally biased region" description="Low complexity" evidence="8">
    <location>
        <begin position="84"/>
        <end position="93"/>
    </location>
</feature>